<keyword evidence="1" id="KW-0732">Signal</keyword>
<reference evidence="2" key="1">
    <citation type="submission" date="2023-03" db="EMBL/GenBank/DDBJ databases">
        <title>Massive genome expansion in bonnet fungi (Mycena s.s.) driven by repeated elements and novel gene families across ecological guilds.</title>
        <authorList>
            <consortium name="Lawrence Berkeley National Laboratory"/>
            <person name="Harder C.B."/>
            <person name="Miyauchi S."/>
            <person name="Viragh M."/>
            <person name="Kuo A."/>
            <person name="Thoen E."/>
            <person name="Andreopoulos B."/>
            <person name="Lu D."/>
            <person name="Skrede I."/>
            <person name="Drula E."/>
            <person name="Henrissat B."/>
            <person name="Morin E."/>
            <person name="Kohler A."/>
            <person name="Barry K."/>
            <person name="LaButti K."/>
            <person name="Morin E."/>
            <person name="Salamov A."/>
            <person name="Lipzen A."/>
            <person name="Mereny Z."/>
            <person name="Hegedus B."/>
            <person name="Baldrian P."/>
            <person name="Stursova M."/>
            <person name="Weitz H."/>
            <person name="Taylor A."/>
            <person name="Grigoriev I.V."/>
            <person name="Nagy L.G."/>
            <person name="Martin F."/>
            <person name="Kauserud H."/>
        </authorList>
    </citation>
    <scope>NUCLEOTIDE SEQUENCE</scope>
    <source>
        <strain evidence="2">CBHHK188m</strain>
    </source>
</reference>
<gene>
    <name evidence="2" type="ORF">DFH07DRAFT_771929</name>
</gene>
<name>A0AAD7NGW6_9AGAR</name>
<sequence length="250" mass="26464">MSPLNILAVSLLALSQTLAAPVHHWQRACDSTNATDFGADILGVQFALAQIDTVSGISDPAPVFHAQLSLLDAKSVSNNISSFALFPSFEKPPSASMIALLMSSLQDVQSNVSTITPAGFTSTVANTTQFLANANKSLADAMSVAQSCFFSKALCVPPEENIHSVIRKYRDQVLMDTPIAAGSSLRARSAEFVGVWSKKVCIWGCEPDSATGTSHLIHDAFASGILLACANDGTLKELNNEYPASGFKLK</sequence>
<comment type="caution">
    <text evidence="2">The sequence shown here is derived from an EMBL/GenBank/DDBJ whole genome shotgun (WGS) entry which is preliminary data.</text>
</comment>
<accession>A0AAD7NGW6</accession>
<dbReference type="AlphaFoldDB" id="A0AAD7NGW6"/>
<evidence type="ECO:0000313" key="3">
    <source>
        <dbReference type="Proteomes" id="UP001215280"/>
    </source>
</evidence>
<protein>
    <submittedName>
        <fullName evidence="2">Uncharacterized protein</fullName>
    </submittedName>
</protein>
<feature type="chain" id="PRO_5042111745" evidence="1">
    <location>
        <begin position="20"/>
        <end position="250"/>
    </location>
</feature>
<keyword evidence="3" id="KW-1185">Reference proteome</keyword>
<organism evidence="2 3">
    <name type="scientific">Mycena maculata</name>
    <dbReference type="NCBI Taxonomy" id="230809"/>
    <lineage>
        <taxon>Eukaryota</taxon>
        <taxon>Fungi</taxon>
        <taxon>Dikarya</taxon>
        <taxon>Basidiomycota</taxon>
        <taxon>Agaricomycotina</taxon>
        <taxon>Agaricomycetes</taxon>
        <taxon>Agaricomycetidae</taxon>
        <taxon>Agaricales</taxon>
        <taxon>Marasmiineae</taxon>
        <taxon>Mycenaceae</taxon>
        <taxon>Mycena</taxon>
    </lineage>
</organism>
<dbReference type="Proteomes" id="UP001215280">
    <property type="component" value="Unassembled WGS sequence"/>
</dbReference>
<feature type="signal peptide" evidence="1">
    <location>
        <begin position="1"/>
        <end position="19"/>
    </location>
</feature>
<dbReference type="EMBL" id="JARJLG010000049">
    <property type="protein sequence ID" value="KAJ7760305.1"/>
    <property type="molecule type" value="Genomic_DNA"/>
</dbReference>
<evidence type="ECO:0000313" key="2">
    <source>
        <dbReference type="EMBL" id="KAJ7760305.1"/>
    </source>
</evidence>
<proteinExistence type="predicted"/>
<evidence type="ECO:0000256" key="1">
    <source>
        <dbReference type="SAM" id="SignalP"/>
    </source>
</evidence>